<dbReference type="EMBL" id="JRKL02011260">
    <property type="protein sequence ID" value="KAF3945753.1"/>
    <property type="molecule type" value="Genomic_DNA"/>
</dbReference>
<name>A0A8J4Q8P7_9ROSI</name>
<comment type="caution">
    <text evidence="1">The sequence shown here is derived from an EMBL/GenBank/DDBJ whole genome shotgun (WGS) entry which is preliminary data.</text>
</comment>
<accession>A0A8J4Q8P7</accession>
<evidence type="ECO:0000313" key="2">
    <source>
        <dbReference type="Proteomes" id="UP000737018"/>
    </source>
</evidence>
<reference evidence="1" key="1">
    <citation type="submission" date="2020-03" db="EMBL/GenBank/DDBJ databases">
        <title>Castanea mollissima Vanexum genome sequencing.</title>
        <authorList>
            <person name="Staton M."/>
        </authorList>
    </citation>
    <scope>NUCLEOTIDE SEQUENCE</scope>
    <source>
        <tissue evidence="1">Leaf</tissue>
    </source>
</reference>
<dbReference type="OrthoDB" id="10540573at2759"/>
<proteinExistence type="predicted"/>
<organism evidence="1 2">
    <name type="scientific">Castanea mollissima</name>
    <name type="common">Chinese chestnut</name>
    <dbReference type="NCBI Taxonomy" id="60419"/>
    <lineage>
        <taxon>Eukaryota</taxon>
        <taxon>Viridiplantae</taxon>
        <taxon>Streptophyta</taxon>
        <taxon>Embryophyta</taxon>
        <taxon>Tracheophyta</taxon>
        <taxon>Spermatophyta</taxon>
        <taxon>Magnoliopsida</taxon>
        <taxon>eudicotyledons</taxon>
        <taxon>Gunneridae</taxon>
        <taxon>Pentapetalae</taxon>
        <taxon>rosids</taxon>
        <taxon>fabids</taxon>
        <taxon>Fagales</taxon>
        <taxon>Fagaceae</taxon>
        <taxon>Castanea</taxon>
    </lineage>
</organism>
<dbReference type="AlphaFoldDB" id="A0A8J4Q8P7"/>
<sequence length="127" mass="14634">MCVTCWMIIQRLAERLFWREIGDFSVWGAYDLSDHEAMSGKEHEHSAAKFSSEILQKVHLLIWKPPRLPYSKVNVAVIRDLNVNFVAVKAEVIVGQCCLEAHFAGFWHALQLFNQQGIQEVQLESHL</sequence>
<protein>
    <submittedName>
        <fullName evidence="1">Uncharacterized protein</fullName>
    </submittedName>
</protein>
<dbReference type="Proteomes" id="UP000737018">
    <property type="component" value="Unassembled WGS sequence"/>
</dbReference>
<gene>
    <name evidence="1" type="ORF">CMV_027903</name>
</gene>
<feature type="non-terminal residue" evidence="1">
    <location>
        <position position="1"/>
    </location>
</feature>
<evidence type="ECO:0000313" key="1">
    <source>
        <dbReference type="EMBL" id="KAF3945753.1"/>
    </source>
</evidence>
<keyword evidence="2" id="KW-1185">Reference proteome</keyword>